<reference evidence="4" key="1">
    <citation type="submission" date="2020-02" db="EMBL/GenBank/DDBJ databases">
        <authorList>
            <person name="Meier V. D."/>
        </authorList>
    </citation>
    <scope>NUCLEOTIDE SEQUENCE</scope>
    <source>
        <strain evidence="4">AVDCRST_MAG85</strain>
    </source>
</reference>
<dbReference type="InterPro" id="IPR003736">
    <property type="entry name" value="PAAI_dom"/>
</dbReference>
<evidence type="ECO:0000313" key="4">
    <source>
        <dbReference type="EMBL" id="CAA9529188.1"/>
    </source>
</evidence>
<dbReference type="EMBL" id="CADCVT010000389">
    <property type="protein sequence ID" value="CAA9529188.1"/>
    <property type="molecule type" value="Genomic_DNA"/>
</dbReference>
<dbReference type="PANTHER" id="PTHR43240:SF5">
    <property type="entry name" value="1,4-DIHYDROXY-2-NAPHTHOYL-COA THIOESTERASE 1"/>
    <property type="match status" value="1"/>
</dbReference>
<sequence>MINVRTAGVHSDFEDILGPVALPEPVIPYEQSFDSLYGLEVHGISDEEVTASVPVSDRVKQPMGLVHGGLYASMAESLASMATAMAVAEDGKQAMGLSNATSFLRPITEGTVHATARRIHRGRTTWLWDVEITDDQGRTCAITRMTIAVR</sequence>
<comment type="similarity">
    <text evidence="1">Belongs to the thioesterase PaaI family.</text>
</comment>
<dbReference type="GO" id="GO:0005829">
    <property type="term" value="C:cytosol"/>
    <property type="evidence" value="ECO:0007669"/>
    <property type="project" value="TreeGrafter"/>
</dbReference>
<evidence type="ECO:0000256" key="2">
    <source>
        <dbReference type="ARBA" id="ARBA00022801"/>
    </source>
</evidence>
<dbReference type="InterPro" id="IPR029069">
    <property type="entry name" value="HotDog_dom_sf"/>
</dbReference>
<accession>A0A6J4TQ88</accession>
<dbReference type="Gene3D" id="3.10.129.10">
    <property type="entry name" value="Hotdog Thioesterase"/>
    <property type="match status" value="1"/>
</dbReference>
<dbReference type="Pfam" id="PF03061">
    <property type="entry name" value="4HBT"/>
    <property type="match status" value="1"/>
</dbReference>
<gene>
    <name evidence="4" type="ORF">AVDCRST_MAG85-3514</name>
</gene>
<protein>
    <recommendedName>
        <fullName evidence="3">Thioesterase domain-containing protein</fullName>
    </recommendedName>
</protein>
<dbReference type="PANTHER" id="PTHR43240">
    <property type="entry name" value="1,4-DIHYDROXY-2-NAPHTHOYL-COA THIOESTERASE 1"/>
    <property type="match status" value="1"/>
</dbReference>
<evidence type="ECO:0000256" key="1">
    <source>
        <dbReference type="ARBA" id="ARBA00008324"/>
    </source>
</evidence>
<evidence type="ECO:0000259" key="3">
    <source>
        <dbReference type="Pfam" id="PF03061"/>
    </source>
</evidence>
<dbReference type="CDD" id="cd03443">
    <property type="entry name" value="PaaI_thioesterase"/>
    <property type="match status" value="1"/>
</dbReference>
<organism evidence="4">
    <name type="scientific">uncultured Solirubrobacteraceae bacterium</name>
    <dbReference type="NCBI Taxonomy" id="1162706"/>
    <lineage>
        <taxon>Bacteria</taxon>
        <taxon>Bacillati</taxon>
        <taxon>Actinomycetota</taxon>
        <taxon>Thermoleophilia</taxon>
        <taxon>Solirubrobacterales</taxon>
        <taxon>Solirubrobacteraceae</taxon>
        <taxon>environmental samples</taxon>
    </lineage>
</organism>
<name>A0A6J4TQ88_9ACTN</name>
<dbReference type="InterPro" id="IPR006683">
    <property type="entry name" value="Thioestr_dom"/>
</dbReference>
<dbReference type="GO" id="GO:0061522">
    <property type="term" value="F:1,4-dihydroxy-2-naphthoyl-CoA thioesterase activity"/>
    <property type="evidence" value="ECO:0007669"/>
    <property type="project" value="TreeGrafter"/>
</dbReference>
<proteinExistence type="inferred from homology"/>
<dbReference type="AlphaFoldDB" id="A0A6J4TQ88"/>
<dbReference type="SUPFAM" id="SSF54637">
    <property type="entry name" value="Thioesterase/thiol ester dehydrase-isomerase"/>
    <property type="match status" value="1"/>
</dbReference>
<feature type="domain" description="Thioesterase" evidence="3">
    <location>
        <begin position="63"/>
        <end position="141"/>
    </location>
</feature>
<keyword evidence="2" id="KW-0378">Hydrolase</keyword>
<dbReference type="NCBIfam" id="TIGR00369">
    <property type="entry name" value="unchar_dom_1"/>
    <property type="match status" value="1"/>
</dbReference>